<dbReference type="Pfam" id="PF11528">
    <property type="entry name" value="DUF3224"/>
    <property type="match status" value="1"/>
</dbReference>
<dbReference type="EMBL" id="AVCI01000001">
    <property type="protein sequence ID" value="KFN44424.1"/>
    <property type="molecule type" value="Genomic_DNA"/>
</dbReference>
<proteinExistence type="predicted"/>
<organism evidence="1 2">
    <name type="scientific">Arenimonas oryziterrae DSM 21050 = YC6267</name>
    <dbReference type="NCBI Taxonomy" id="1121015"/>
    <lineage>
        <taxon>Bacteria</taxon>
        <taxon>Pseudomonadati</taxon>
        <taxon>Pseudomonadota</taxon>
        <taxon>Gammaproteobacteria</taxon>
        <taxon>Lysobacterales</taxon>
        <taxon>Lysobacteraceae</taxon>
        <taxon>Arenimonas</taxon>
    </lineage>
</organism>
<reference evidence="1 2" key="1">
    <citation type="submission" date="2013-09" db="EMBL/GenBank/DDBJ databases">
        <title>Genome sequencing of Arenimonas oryziterrae.</title>
        <authorList>
            <person name="Chen F."/>
            <person name="Wang G."/>
        </authorList>
    </citation>
    <scope>NUCLEOTIDE SEQUENCE [LARGE SCALE GENOMIC DNA]</scope>
    <source>
        <strain evidence="1 2">YC6267</strain>
    </source>
</reference>
<gene>
    <name evidence="1" type="ORF">N789_00015</name>
</gene>
<sequence>MFMSTHAKGQFDVKLTPQAAEDGVGHPSIGRLGLFKQFHGDIEGVAHGQMLGVRTAVEGSAGYVAIDHVEASVHGRRGTFVLQHSGTMRQGQMSLVVTVVPDSGTDELTGLRGRLDIQIVDGKHYYDFAYELPSA</sequence>
<dbReference type="Proteomes" id="UP000029385">
    <property type="component" value="Unassembled WGS sequence"/>
</dbReference>
<dbReference type="InterPro" id="IPR023159">
    <property type="entry name" value="SO1590-like_sf"/>
</dbReference>
<dbReference type="AlphaFoldDB" id="A0A091B0N2"/>
<keyword evidence="2" id="KW-1185">Reference proteome</keyword>
<dbReference type="PATRIC" id="fig|1121015.4.peg.3"/>
<dbReference type="eggNOG" id="ENOG5031U6H">
    <property type="taxonomic scope" value="Bacteria"/>
</dbReference>
<dbReference type="SUPFAM" id="SSF159238">
    <property type="entry name" value="SO1590-like"/>
    <property type="match status" value="1"/>
</dbReference>
<dbReference type="STRING" id="1121015.GCA_000420545_00950"/>
<accession>A0A091B0N2</accession>
<protein>
    <recommendedName>
        <fullName evidence="3">DUF3224 domain-containing protein</fullName>
    </recommendedName>
</protein>
<evidence type="ECO:0000313" key="1">
    <source>
        <dbReference type="EMBL" id="KFN44424.1"/>
    </source>
</evidence>
<dbReference type="Gene3D" id="2.40.350.10">
    <property type="entry name" value="SO1590-like"/>
    <property type="match status" value="1"/>
</dbReference>
<name>A0A091B0N2_9GAMM</name>
<comment type="caution">
    <text evidence="1">The sequence shown here is derived from an EMBL/GenBank/DDBJ whole genome shotgun (WGS) entry which is preliminary data.</text>
</comment>
<evidence type="ECO:0000313" key="2">
    <source>
        <dbReference type="Proteomes" id="UP000029385"/>
    </source>
</evidence>
<evidence type="ECO:0008006" key="3">
    <source>
        <dbReference type="Google" id="ProtNLM"/>
    </source>
</evidence>
<dbReference type="InterPro" id="IPR021607">
    <property type="entry name" value="DUF3224"/>
</dbReference>